<name>A0ABX3P3N4_9BACT</name>
<evidence type="ECO:0000256" key="4">
    <source>
        <dbReference type="SAM" id="Phobius"/>
    </source>
</evidence>
<dbReference type="InterPro" id="IPR011123">
    <property type="entry name" value="Y_Y_Y"/>
</dbReference>
<protein>
    <recommendedName>
        <fullName evidence="2">histidine kinase</fullName>
        <ecNumber evidence="2">2.7.13.3</ecNumber>
    </recommendedName>
</protein>
<dbReference type="CDD" id="cd00082">
    <property type="entry name" value="HisKA"/>
    <property type="match status" value="1"/>
</dbReference>
<evidence type="ECO:0000313" key="8">
    <source>
        <dbReference type="Proteomes" id="UP000192277"/>
    </source>
</evidence>
<keyword evidence="5" id="KW-0732">Signal</keyword>
<dbReference type="Pfam" id="PF00512">
    <property type="entry name" value="HisKA"/>
    <property type="match status" value="1"/>
</dbReference>
<accession>A0ABX3P3N4</accession>
<feature type="chain" id="PRO_5045933043" description="histidine kinase" evidence="5">
    <location>
        <begin position="24"/>
        <end position="1059"/>
    </location>
</feature>
<dbReference type="InterPro" id="IPR005467">
    <property type="entry name" value="His_kinase_dom"/>
</dbReference>
<dbReference type="Gene3D" id="3.30.565.10">
    <property type="entry name" value="Histidine kinase-like ATPase, C-terminal domain"/>
    <property type="match status" value="1"/>
</dbReference>
<sequence length="1059" mass="119990">MRLLYYITSLISSLLLAASASFGQYYFKQYQVDDGLAHNAVTAIIQDSKGLIWIGTRDGINRFDGYAFKTCENKKDKFGRIGNNVINTIAEDKNGMIWVGTGKGLFKYDPYKELFFEIDAAPKEYSNNLIIDEKNNLWFLVNFSLCKYMPAENRFEDLKTPASCIALDTDKNLWMGDNDGNISIYNSATNSTKFRIVNESLPANARSVSKIYPINNHELLIGCFKQGLKSYNTQTGEVRSLSLRSDNSDIYVRDIAPDNDGQYWIATESGIYIYDLINHASRNIKKQTGTPYALSDNAVYTICRDNRGGIWAGTYFGGVNYCSKDNSRFEKYYPKPGVNSISGEAVREICADNNHNLWIGTEDAGLNKLDLRTGEFTNYTATGKKGSISYPNIHGLLAWDNQLFIGPFLQGLEIMDLRTGAITDRFKLIGSKNDQSSDFVIAIYRTKNNKLLVGTAYHSSGLFEYDTRHKTFRRIPEIPYNSYVFDIFEDSKGNIWTGSVTQGAFYYNQATGQHGNFRFGDTVNGHIANEFAVYNIFEDSDHALWFATTGGGLIKLSADWKSTKRYTTENGLPTNVLYSILEDDSRHLWISSLKGLIRFNIATEAIKVYTRANGLITDQFNYNSAYKHTDGKMYFGSVKGMIAFDPASFDQQEPSPPTYITGFQLNNKEVIPTADKSPLNKSILYTDTIVLDYNQNNFSIEFAALNFSAPEVTRYKYVMKGLDKSWTYLSTNRKAYFTDLSQGNYEFIVQAESNIGSWVGKERKLFIKIRPPFWKSTAAYILYALLLATAIYLATRLYRQNLEKKNLRKLQLFEHEKEKEIYQAKIEFFTNITHEIQTPLTLIAGPIEWLRKKFGKDPEINKSLTIAEKNAKRLVELTSQLLDFRKTEASQFSLNFVKTDLVALLADLVNGFKAPAAANNITLDLELPVNNFMAFVDREAFIKIGTNLVSNAVKYAATSATVRIAAIEHSAEYFTINFINDGKGIPEEFRHQIFEPFVRIRGNSKPGTGIGLPIARSLTELHNGSLQLISGETDLINFELRMPVHQKFEFQLSSWKKIE</sequence>
<dbReference type="Pfam" id="PF02518">
    <property type="entry name" value="HATPase_c"/>
    <property type="match status" value="1"/>
</dbReference>
<dbReference type="Pfam" id="PF07494">
    <property type="entry name" value="Reg_prop"/>
    <property type="match status" value="4"/>
</dbReference>
<keyword evidence="8" id="KW-1185">Reference proteome</keyword>
<evidence type="ECO:0000256" key="2">
    <source>
        <dbReference type="ARBA" id="ARBA00012438"/>
    </source>
</evidence>
<dbReference type="InterPro" id="IPR004358">
    <property type="entry name" value="Sig_transdc_His_kin-like_C"/>
</dbReference>
<dbReference type="SUPFAM" id="SSF47384">
    <property type="entry name" value="Homodimeric domain of signal transducing histidine kinase"/>
    <property type="match status" value="1"/>
</dbReference>
<dbReference type="RefSeq" id="WP_014216351.1">
    <property type="nucleotide sequence ID" value="NZ_LWBO01000002.1"/>
</dbReference>
<evidence type="ECO:0000313" key="7">
    <source>
        <dbReference type="EMBL" id="OQP53967.1"/>
    </source>
</evidence>
<keyword evidence="4" id="KW-0472">Membrane</keyword>
<dbReference type="InterPro" id="IPR011047">
    <property type="entry name" value="Quinoprotein_ADH-like_sf"/>
</dbReference>
<dbReference type="InterPro" id="IPR036097">
    <property type="entry name" value="HisK_dim/P_sf"/>
</dbReference>
<organism evidence="7 8">
    <name type="scientific">Niastella koreensis</name>
    <dbReference type="NCBI Taxonomy" id="354356"/>
    <lineage>
        <taxon>Bacteria</taxon>
        <taxon>Pseudomonadati</taxon>
        <taxon>Bacteroidota</taxon>
        <taxon>Chitinophagia</taxon>
        <taxon>Chitinophagales</taxon>
        <taxon>Chitinophagaceae</taxon>
        <taxon>Niastella</taxon>
    </lineage>
</organism>
<dbReference type="Gene3D" id="1.10.287.130">
    <property type="match status" value="1"/>
</dbReference>
<evidence type="ECO:0000259" key="6">
    <source>
        <dbReference type="PROSITE" id="PS50109"/>
    </source>
</evidence>
<dbReference type="Gene3D" id="2.60.40.10">
    <property type="entry name" value="Immunoglobulins"/>
    <property type="match status" value="1"/>
</dbReference>
<dbReference type="SUPFAM" id="SSF55874">
    <property type="entry name" value="ATPase domain of HSP90 chaperone/DNA topoisomerase II/histidine kinase"/>
    <property type="match status" value="1"/>
</dbReference>
<dbReference type="EC" id="2.7.13.3" evidence="2"/>
<dbReference type="InterPro" id="IPR011110">
    <property type="entry name" value="Reg_prop"/>
</dbReference>
<comment type="catalytic activity">
    <reaction evidence="1">
        <text>ATP + protein L-histidine = ADP + protein N-phospho-L-histidine.</text>
        <dbReference type="EC" id="2.7.13.3"/>
    </reaction>
</comment>
<dbReference type="Gene3D" id="2.130.10.10">
    <property type="entry name" value="YVTN repeat-like/Quinoprotein amine dehydrogenase"/>
    <property type="match status" value="2"/>
</dbReference>
<dbReference type="Proteomes" id="UP000192277">
    <property type="component" value="Unassembled WGS sequence"/>
</dbReference>
<dbReference type="GO" id="GO:0016301">
    <property type="term" value="F:kinase activity"/>
    <property type="evidence" value="ECO:0007669"/>
    <property type="project" value="UniProtKB-KW"/>
</dbReference>
<dbReference type="SUPFAM" id="SSF50998">
    <property type="entry name" value="Quinoprotein alcohol dehydrogenase-like"/>
    <property type="match status" value="1"/>
</dbReference>
<dbReference type="Pfam" id="PF07495">
    <property type="entry name" value="Y_Y_Y"/>
    <property type="match status" value="1"/>
</dbReference>
<dbReference type="InterPro" id="IPR013783">
    <property type="entry name" value="Ig-like_fold"/>
</dbReference>
<dbReference type="CDD" id="cd00075">
    <property type="entry name" value="HATPase"/>
    <property type="match status" value="1"/>
</dbReference>
<dbReference type="SUPFAM" id="SSF63829">
    <property type="entry name" value="Calcium-dependent phosphotriesterase"/>
    <property type="match status" value="1"/>
</dbReference>
<gene>
    <name evidence="7" type="ORF">A4D02_19955</name>
</gene>
<feature type="signal peptide" evidence="5">
    <location>
        <begin position="1"/>
        <end position="23"/>
    </location>
</feature>
<feature type="transmembrane region" description="Helical" evidence="4">
    <location>
        <begin position="778"/>
        <end position="798"/>
    </location>
</feature>
<dbReference type="SMART" id="SM00387">
    <property type="entry name" value="HATPase_c"/>
    <property type="match status" value="1"/>
</dbReference>
<dbReference type="PANTHER" id="PTHR43547:SF2">
    <property type="entry name" value="HYBRID SIGNAL TRANSDUCTION HISTIDINE KINASE C"/>
    <property type="match status" value="1"/>
</dbReference>
<dbReference type="SMART" id="SM00388">
    <property type="entry name" value="HisKA"/>
    <property type="match status" value="1"/>
</dbReference>
<keyword evidence="7" id="KW-0808">Transferase</keyword>
<keyword evidence="7" id="KW-0418">Kinase</keyword>
<keyword evidence="4" id="KW-1133">Transmembrane helix</keyword>
<dbReference type="EMBL" id="LWBO01000002">
    <property type="protein sequence ID" value="OQP53967.1"/>
    <property type="molecule type" value="Genomic_DNA"/>
</dbReference>
<dbReference type="PRINTS" id="PR00344">
    <property type="entry name" value="BCTRLSENSOR"/>
</dbReference>
<keyword evidence="4" id="KW-0812">Transmembrane</keyword>
<dbReference type="PANTHER" id="PTHR43547">
    <property type="entry name" value="TWO-COMPONENT HISTIDINE KINASE"/>
    <property type="match status" value="1"/>
</dbReference>
<dbReference type="InterPro" id="IPR036890">
    <property type="entry name" value="HATPase_C_sf"/>
</dbReference>
<dbReference type="PROSITE" id="PS50109">
    <property type="entry name" value="HIS_KIN"/>
    <property type="match status" value="1"/>
</dbReference>
<evidence type="ECO:0000256" key="1">
    <source>
        <dbReference type="ARBA" id="ARBA00000085"/>
    </source>
</evidence>
<dbReference type="InterPro" id="IPR015943">
    <property type="entry name" value="WD40/YVTN_repeat-like_dom_sf"/>
</dbReference>
<evidence type="ECO:0000256" key="5">
    <source>
        <dbReference type="SAM" id="SignalP"/>
    </source>
</evidence>
<dbReference type="InterPro" id="IPR003661">
    <property type="entry name" value="HisK_dim/P_dom"/>
</dbReference>
<comment type="caution">
    <text evidence="7">The sequence shown here is derived from an EMBL/GenBank/DDBJ whole genome shotgun (WGS) entry which is preliminary data.</text>
</comment>
<reference evidence="7 8" key="1">
    <citation type="submission" date="2016-04" db="EMBL/GenBank/DDBJ databases">
        <authorList>
            <person name="Chen L."/>
            <person name="Zhuang W."/>
            <person name="Wang G."/>
        </authorList>
    </citation>
    <scope>NUCLEOTIDE SEQUENCE [LARGE SCALE GENOMIC DNA]</scope>
    <source>
        <strain evidence="8">GR20</strain>
    </source>
</reference>
<keyword evidence="3" id="KW-0597">Phosphoprotein</keyword>
<dbReference type="InterPro" id="IPR003594">
    <property type="entry name" value="HATPase_dom"/>
</dbReference>
<feature type="domain" description="Histidine kinase" evidence="6">
    <location>
        <begin position="831"/>
        <end position="1046"/>
    </location>
</feature>
<evidence type="ECO:0000256" key="3">
    <source>
        <dbReference type="ARBA" id="ARBA00022553"/>
    </source>
</evidence>
<proteinExistence type="predicted"/>